<gene>
    <name evidence="4" type="ORF">SAMN05216361_2843</name>
</gene>
<feature type="chain" id="PRO_5012770587" evidence="2">
    <location>
        <begin position="20"/>
        <end position="272"/>
    </location>
</feature>
<evidence type="ECO:0000256" key="1">
    <source>
        <dbReference type="ARBA" id="ARBA00022729"/>
    </source>
</evidence>
<organism evidence="4 5">
    <name type="scientific">Marisediminitalea aggregata</name>
    <dbReference type="NCBI Taxonomy" id="634436"/>
    <lineage>
        <taxon>Bacteria</taxon>
        <taxon>Pseudomonadati</taxon>
        <taxon>Pseudomonadota</taxon>
        <taxon>Gammaproteobacteria</taxon>
        <taxon>Alteromonadales</taxon>
        <taxon>Alteromonadaceae</taxon>
        <taxon>Marisediminitalea</taxon>
    </lineage>
</organism>
<evidence type="ECO:0000259" key="3">
    <source>
        <dbReference type="PROSITE" id="PS50983"/>
    </source>
</evidence>
<dbReference type="InterPro" id="IPR050902">
    <property type="entry name" value="ABC_Transporter_SBP"/>
</dbReference>
<evidence type="ECO:0000313" key="4">
    <source>
        <dbReference type="EMBL" id="SHG70219.1"/>
    </source>
</evidence>
<sequence length="272" mass="30062">MKYTWIGLALLVVSNQVLAKTRIVTLAPHLTEWIYSLELESQLVAVSAFSDYPAAASALPVVADYQGVDFTALMALEPDLILAWGGGNKPQDIARLKSLGFDVFVSQPKTLDDIATELSALAAKLDKAELARQLTQQYRAQLQSIQSLYAHSQPVSVFYYMWQQPLMTIGADAWANQALSLCRAEHIFNDSPIDYPQVTVRQVVARQPELLVAASDQSEEALTAFWQSHGALIQAPLIRANANALHRFSLRIVPAIGELCERIDSVREKTIN</sequence>
<protein>
    <submittedName>
        <fullName evidence="4">Vitamin B12 transport system substrate-binding protein</fullName>
    </submittedName>
</protein>
<dbReference type="PANTHER" id="PTHR30535">
    <property type="entry name" value="VITAMIN B12-BINDING PROTEIN"/>
    <property type="match status" value="1"/>
</dbReference>
<dbReference type="AlphaFoldDB" id="A0A1M5LZV6"/>
<reference evidence="5" key="1">
    <citation type="submission" date="2016-11" db="EMBL/GenBank/DDBJ databases">
        <authorList>
            <person name="Varghese N."/>
            <person name="Submissions S."/>
        </authorList>
    </citation>
    <scope>NUCLEOTIDE SEQUENCE [LARGE SCALE GENOMIC DNA]</scope>
    <source>
        <strain evidence="5">CGMCC 1.8995</strain>
    </source>
</reference>
<dbReference type="Gene3D" id="3.40.50.1980">
    <property type="entry name" value="Nitrogenase molybdenum iron protein domain"/>
    <property type="match status" value="2"/>
</dbReference>
<dbReference type="RefSeq" id="WP_073323543.1">
    <property type="nucleotide sequence ID" value="NZ_FQWD01000004.1"/>
</dbReference>
<dbReference type="PROSITE" id="PS50983">
    <property type="entry name" value="FE_B12_PBP"/>
    <property type="match status" value="1"/>
</dbReference>
<feature type="signal peptide" evidence="2">
    <location>
        <begin position="1"/>
        <end position="19"/>
    </location>
</feature>
<keyword evidence="1 2" id="KW-0732">Signal</keyword>
<dbReference type="EMBL" id="FQWD01000004">
    <property type="protein sequence ID" value="SHG70219.1"/>
    <property type="molecule type" value="Genomic_DNA"/>
</dbReference>
<evidence type="ECO:0000313" key="5">
    <source>
        <dbReference type="Proteomes" id="UP000184520"/>
    </source>
</evidence>
<accession>A0A1M5LZV6</accession>
<dbReference type="NCBIfam" id="NF038402">
    <property type="entry name" value="TroA_like"/>
    <property type="match status" value="1"/>
</dbReference>
<dbReference type="Proteomes" id="UP000184520">
    <property type="component" value="Unassembled WGS sequence"/>
</dbReference>
<dbReference type="InterPro" id="IPR002491">
    <property type="entry name" value="ABC_transptr_periplasmic_BD"/>
</dbReference>
<dbReference type="PANTHER" id="PTHR30535:SF34">
    <property type="entry name" value="MOLYBDATE-BINDING PROTEIN MOLA"/>
    <property type="match status" value="1"/>
</dbReference>
<dbReference type="SUPFAM" id="SSF53807">
    <property type="entry name" value="Helical backbone' metal receptor"/>
    <property type="match status" value="1"/>
</dbReference>
<proteinExistence type="predicted"/>
<keyword evidence="5" id="KW-1185">Reference proteome</keyword>
<name>A0A1M5LZV6_9ALTE</name>
<dbReference type="Pfam" id="PF01497">
    <property type="entry name" value="Peripla_BP_2"/>
    <property type="match status" value="1"/>
</dbReference>
<evidence type="ECO:0000256" key="2">
    <source>
        <dbReference type="SAM" id="SignalP"/>
    </source>
</evidence>
<dbReference type="STRING" id="634436.SAMN05216361_2843"/>
<feature type="domain" description="Fe/B12 periplasmic-binding" evidence="3">
    <location>
        <begin position="22"/>
        <end position="267"/>
    </location>
</feature>
<dbReference type="OrthoDB" id="6495095at2"/>
<dbReference type="CDD" id="cd01144">
    <property type="entry name" value="BtuF"/>
    <property type="match status" value="1"/>
</dbReference>
<dbReference type="InterPro" id="IPR054828">
    <property type="entry name" value="Vit_B12_bind_prot"/>
</dbReference>